<organism evidence="1 2">
    <name type="scientific">Paenibacillus taihuensis</name>
    <dbReference type="NCBI Taxonomy" id="1156355"/>
    <lineage>
        <taxon>Bacteria</taxon>
        <taxon>Bacillati</taxon>
        <taxon>Bacillota</taxon>
        <taxon>Bacilli</taxon>
        <taxon>Bacillales</taxon>
        <taxon>Paenibacillaceae</taxon>
        <taxon>Paenibacillus</taxon>
    </lineage>
</organism>
<sequence length="636" mass="70410">MLRTMWREERGSALLLVVFMILLFAMLGVAVLGATIGGATRAQKSEDNLQTVHLADKALSEAVAHIMAQFNDQSINPTQITQQAEDFVGKFNDYSWRDNSDLDKAKSPEYQIKNICLLDVPSDISKQGLYCADHQTADNPASGNETTYLTSLRVTAEAVVNGVKRDLTQEVTLDTFPDFLKYSMGSEGNVNVNGAPLFIGSIYAGTQLSIRNAANYVYHSNQNLADTQYLYVVPSDNTTPINELFDDNGDPIESGKIQIQTDSTVQYYIGDSPTSQDLPQNSQSPQFHGLEPQIEFSEKKKFISIEVPDTFVDKAFDALGADGTVDYMLRDALMHAYDDHPINPADELLNLLRDYFRTIYSNQNRVLTVPSKPAAGASDEDVTLYHQAMSKLNDSLSHLSGPLYIDGDLTIGKDGLSKIYYDHEKTVNDWLVVNGDLTIDNDDPNTTIPIRANILVKGNIHLAGKLEMDSTIYSLIDSKTSKNEIADAQIRGLTINGVKRELVMIANSPIDIYRVDSFQNLDPGGYSKDSPNTLDAFFYTDKEAELYGVGSLFWLHGGFFAKDGMTINAVLGNTSQVPNQNTLQFEPQDEADGLNLKNARFVIDYDRDMFKTQGVGLPRVNKVRVHIGQKKLVPAS</sequence>
<comment type="caution">
    <text evidence="1">The sequence shown here is derived from an EMBL/GenBank/DDBJ whole genome shotgun (WGS) entry which is preliminary data.</text>
</comment>
<proteinExistence type="predicted"/>
<gene>
    <name evidence="1" type="ORF">A8990_14814</name>
</gene>
<name>A0A3D9R0U1_9BACL</name>
<reference evidence="1 2" key="1">
    <citation type="submission" date="2018-08" db="EMBL/GenBank/DDBJ databases">
        <title>Genomic Encyclopedia of Type Strains, Phase III (KMG-III): the genomes of soil and plant-associated and newly described type strains.</title>
        <authorList>
            <person name="Whitman W."/>
        </authorList>
    </citation>
    <scope>NUCLEOTIDE SEQUENCE [LARGE SCALE GENOMIC DNA]</scope>
    <source>
        <strain evidence="1 2">CGMCC 1.10966</strain>
    </source>
</reference>
<dbReference type="AlphaFoldDB" id="A0A3D9R0U1"/>
<protein>
    <submittedName>
        <fullName evidence="1">Uncharacterized protein</fullName>
    </submittedName>
</protein>
<dbReference type="EMBL" id="QTTN01000048">
    <property type="protein sequence ID" value="REE66678.1"/>
    <property type="molecule type" value="Genomic_DNA"/>
</dbReference>
<dbReference type="RefSeq" id="WP_116192158.1">
    <property type="nucleotide sequence ID" value="NZ_QTTN01000048.1"/>
</dbReference>
<keyword evidence="2" id="KW-1185">Reference proteome</keyword>
<evidence type="ECO:0000313" key="2">
    <source>
        <dbReference type="Proteomes" id="UP000256304"/>
    </source>
</evidence>
<dbReference type="Proteomes" id="UP000256304">
    <property type="component" value="Unassembled WGS sequence"/>
</dbReference>
<dbReference type="OrthoDB" id="2349072at2"/>
<accession>A0A3D9R0U1</accession>
<evidence type="ECO:0000313" key="1">
    <source>
        <dbReference type="EMBL" id="REE66678.1"/>
    </source>
</evidence>